<evidence type="ECO:0000256" key="1">
    <source>
        <dbReference type="ARBA" id="ARBA00023235"/>
    </source>
</evidence>
<comment type="similarity">
    <text evidence="2 4">Belongs to the UDP-N-acetylglucosamine 2-epimerase family.</text>
</comment>
<gene>
    <name evidence="6" type="primary">wecB</name>
    <name evidence="6" type="ORF">ACFOET_16435</name>
</gene>
<dbReference type="NCBIfam" id="TIGR00236">
    <property type="entry name" value="wecB"/>
    <property type="match status" value="1"/>
</dbReference>
<feature type="domain" description="UDP-N-acetylglucosamine 2-epimerase" evidence="5">
    <location>
        <begin position="26"/>
        <end position="368"/>
    </location>
</feature>
<dbReference type="InterPro" id="IPR003331">
    <property type="entry name" value="UDP_GlcNAc_Epimerase_2_dom"/>
</dbReference>
<dbReference type="InterPro" id="IPR029767">
    <property type="entry name" value="WecB-like"/>
</dbReference>
<name>A0ABV7JM93_9SPHI</name>
<organism evidence="6 7">
    <name type="scientific">Parapedobacter deserti</name>
    <dbReference type="NCBI Taxonomy" id="1912957"/>
    <lineage>
        <taxon>Bacteria</taxon>
        <taxon>Pseudomonadati</taxon>
        <taxon>Bacteroidota</taxon>
        <taxon>Sphingobacteriia</taxon>
        <taxon>Sphingobacteriales</taxon>
        <taxon>Sphingobacteriaceae</taxon>
        <taxon>Parapedobacter</taxon>
    </lineage>
</organism>
<dbReference type="Proteomes" id="UP001595526">
    <property type="component" value="Unassembled WGS sequence"/>
</dbReference>
<dbReference type="Gene3D" id="3.40.50.2000">
    <property type="entry name" value="Glycogen Phosphorylase B"/>
    <property type="match status" value="2"/>
</dbReference>
<reference evidence="7" key="1">
    <citation type="journal article" date="2019" name="Int. J. Syst. Evol. Microbiol.">
        <title>The Global Catalogue of Microorganisms (GCM) 10K type strain sequencing project: providing services to taxonomists for standard genome sequencing and annotation.</title>
        <authorList>
            <consortium name="The Broad Institute Genomics Platform"/>
            <consortium name="The Broad Institute Genome Sequencing Center for Infectious Disease"/>
            <person name="Wu L."/>
            <person name="Ma J."/>
        </authorList>
    </citation>
    <scope>NUCLEOTIDE SEQUENCE [LARGE SCALE GENOMIC DNA]</scope>
    <source>
        <strain evidence="7">KCTC 52416</strain>
    </source>
</reference>
<proteinExistence type="inferred from homology"/>
<dbReference type="GO" id="GO:0008761">
    <property type="term" value="F:UDP-N-acetylglucosamine 2-epimerase activity"/>
    <property type="evidence" value="ECO:0007669"/>
    <property type="project" value="UniProtKB-EC"/>
</dbReference>
<accession>A0ABV7JM93</accession>
<evidence type="ECO:0000256" key="2">
    <source>
        <dbReference type="ARBA" id="ARBA00038209"/>
    </source>
</evidence>
<dbReference type="PANTHER" id="PTHR43174:SF2">
    <property type="entry name" value="UDP-N-ACETYLGLUCOSAMINE 2-EPIMERASE"/>
    <property type="match status" value="1"/>
</dbReference>
<sequence length="371" mass="41467">MKKILVVFGTRPEAIKLAPLIKAIQQRNTDFLLEICVTAQHRYMLDQVLSFFEIVPDYDLDLMRDKPNLFTLTATVLVRMKEVLEASKPDYVLVHGDTTTSMVASLAAYYEQISVCHVEAGLRTHNPYAPFPEEINRQLTGRIAQLHFAPTLKAKENLMREGIDETLIHVTGNTVIDALNWARVRLEGYHDEEIEVMQRAVGNAGKVILVTAHRRENHGKGIVDICVALREIALRDDVLIVFPVHLNPEVRNPVSELLGNLSNVLLVDPLGYPAFTWLMLRSYLIITDSGGIQEEAPSLGKPVLVMREVSERPEAIAAGVVKLVGTQSDHIIKEVMSLLDDHDEFRRMAAGSSPYGDGHSAERIVNILLDN</sequence>
<evidence type="ECO:0000256" key="4">
    <source>
        <dbReference type="RuleBase" id="RU003513"/>
    </source>
</evidence>
<dbReference type="PANTHER" id="PTHR43174">
    <property type="entry name" value="UDP-N-ACETYLGLUCOSAMINE 2-EPIMERASE"/>
    <property type="match status" value="1"/>
</dbReference>
<dbReference type="EMBL" id="JBHRTA010000038">
    <property type="protein sequence ID" value="MFC3199215.1"/>
    <property type="molecule type" value="Genomic_DNA"/>
</dbReference>
<evidence type="ECO:0000313" key="7">
    <source>
        <dbReference type="Proteomes" id="UP001595526"/>
    </source>
</evidence>
<evidence type="ECO:0000313" key="6">
    <source>
        <dbReference type="EMBL" id="MFC3199215.1"/>
    </source>
</evidence>
<protein>
    <recommendedName>
        <fullName evidence="3">UDP-N-acetylglucosamine 2-epimerase (non-hydrolyzing)</fullName>
        <ecNumber evidence="3">5.1.3.14</ecNumber>
    </recommendedName>
</protein>
<comment type="caution">
    <text evidence="6">The sequence shown here is derived from an EMBL/GenBank/DDBJ whole genome shotgun (WGS) entry which is preliminary data.</text>
</comment>
<keyword evidence="1 4" id="KW-0413">Isomerase</keyword>
<dbReference type="SUPFAM" id="SSF53756">
    <property type="entry name" value="UDP-Glycosyltransferase/glycogen phosphorylase"/>
    <property type="match status" value="1"/>
</dbReference>
<dbReference type="RefSeq" id="WP_379024613.1">
    <property type="nucleotide sequence ID" value="NZ_JBHRTA010000038.1"/>
</dbReference>
<keyword evidence="7" id="KW-1185">Reference proteome</keyword>
<evidence type="ECO:0000256" key="3">
    <source>
        <dbReference type="ARBA" id="ARBA00038858"/>
    </source>
</evidence>
<dbReference type="EC" id="5.1.3.14" evidence="3"/>
<dbReference type="CDD" id="cd03786">
    <property type="entry name" value="GTB_UDP-GlcNAc_2-Epimerase"/>
    <property type="match status" value="1"/>
</dbReference>
<dbReference type="Pfam" id="PF02350">
    <property type="entry name" value="Epimerase_2"/>
    <property type="match status" value="1"/>
</dbReference>
<evidence type="ECO:0000259" key="5">
    <source>
        <dbReference type="Pfam" id="PF02350"/>
    </source>
</evidence>